<evidence type="ECO:0000256" key="4">
    <source>
        <dbReference type="SAM" id="SignalP"/>
    </source>
</evidence>
<dbReference type="InterPro" id="IPR032675">
    <property type="entry name" value="LRR_dom_sf"/>
</dbReference>
<accession>A0A930WFT1</accession>
<dbReference type="InterPro" id="IPR006270">
    <property type="entry name" value="Strep_his_triad_rpt"/>
</dbReference>
<dbReference type="PANTHER" id="PTHR46652:SF3">
    <property type="entry name" value="LEUCINE-RICH REPEAT-CONTAINING PROTEIN 9"/>
    <property type="match status" value="1"/>
</dbReference>
<comment type="caution">
    <text evidence="5">The sequence shown here is derived from an EMBL/GenBank/DDBJ whole genome shotgun (WGS) entry which is preliminary data.</text>
</comment>
<dbReference type="Gene3D" id="3.10.50.90">
    <property type="match status" value="3"/>
</dbReference>
<feature type="compositionally biased region" description="Polar residues" evidence="3">
    <location>
        <begin position="821"/>
        <end position="831"/>
    </location>
</feature>
<evidence type="ECO:0000313" key="5">
    <source>
        <dbReference type="EMBL" id="MBF1713077.1"/>
    </source>
</evidence>
<feature type="region of interest" description="Disordered" evidence="3">
    <location>
        <begin position="169"/>
        <end position="207"/>
    </location>
</feature>
<organism evidence="5 6">
    <name type="scientific">Streptococcus intermedius</name>
    <dbReference type="NCBI Taxonomy" id="1338"/>
    <lineage>
        <taxon>Bacteria</taxon>
        <taxon>Bacillati</taxon>
        <taxon>Bacillota</taxon>
        <taxon>Bacilli</taxon>
        <taxon>Lactobacillales</taxon>
        <taxon>Streptococcaceae</taxon>
        <taxon>Streptococcus</taxon>
        <taxon>Streptococcus anginosus group</taxon>
    </lineage>
</organism>
<dbReference type="NCBIfam" id="TIGR01363">
    <property type="entry name" value="strep_his_triad"/>
    <property type="match status" value="1"/>
</dbReference>
<dbReference type="Pfam" id="PF04270">
    <property type="entry name" value="Strep_his_triad"/>
    <property type="match status" value="4"/>
</dbReference>
<feature type="chain" id="PRO_5038907962" evidence="4">
    <location>
        <begin position="23"/>
        <end position="831"/>
    </location>
</feature>
<sequence length="831" mass="92136">MKYNKKLLTLAGIILACNLCLTACHSRSSNHSNSKDKLKTKQSVKKKNKSSKKGQVPGVDKPTDDGFLFTSESQIKARTSDGLILDHDGHTHFIFYSDLKNSKWAYLIPKDGQAPATSPQLTNQTGTVDDGYIFNPKDIVSEDQYGYVVRHGDHYHYIWKHSLGNGYQGQHYSPHPSGNGAGQISQPNYTPTPSTPQHQGTDKRQFAGIDFPTSDGFLFNGKGITGKTPAGLLVDHNGHTHFIPYEQLIRSPWESLIPAEYKKDAEDAYYGRKRQTPPSPAPSKEDEEIAKKKAYLAQQLGIDENLIEVIDTEKGKAFLYPHGDHKHSTLISEIDTSKPFDPHGNPHAHDKVGMATLKALGFDDEIIEDILHATADTPFPSNETDLEKMKAWLATVKYLNIGQRKDPLERKGLHLMPNLEVLGIGFTPIKNIRPVLQFKHLKQLWMTKTGVTNYDFLKEMPTLEGLDISQNGISDLSFLKDYPNLKTVAAAGNNISNIAPLDQLKNLESLNLDYNNISDIVALTHLSRLKAVSLEHNQLQDVSALSQKAELTKLFLSHNPNLDINTLKASHLEELTVDNSNVRSLDFLKSNPNLTTLSMNGNRLTSLTGIEVAKNLVTFSANQNNINSLTIQGTQTSLKNLSLGENELKNLEGVNQFTALENLNVTKNKITTLSLQKPNTTVTYIDVSYNHISKEELELNEKQIPKALAKYFTAVQGGSINNNTSDAKDEKNKEGQKDKQPKEAVEKEKEHSDKPAPSVENSSKSDKREADKPAASSEEASSKQKAESKDTTKPSSETSKTSEKDNSKNEQTKLAEKERQNGSTANKVAEK</sequence>
<keyword evidence="1" id="KW-0433">Leucine-rich repeat</keyword>
<dbReference type="PROSITE" id="PS51450">
    <property type="entry name" value="LRR"/>
    <property type="match status" value="5"/>
</dbReference>
<feature type="region of interest" description="Disordered" evidence="3">
    <location>
        <begin position="268"/>
        <end position="288"/>
    </location>
</feature>
<feature type="region of interest" description="Disordered" evidence="3">
    <location>
        <begin position="717"/>
        <end position="831"/>
    </location>
</feature>
<feature type="compositionally biased region" description="Basic and acidic residues" evidence="3">
    <location>
        <begin position="780"/>
        <end position="792"/>
    </location>
</feature>
<dbReference type="AlphaFoldDB" id="A0A930WFT1"/>
<keyword evidence="4" id="KW-0732">Signal</keyword>
<dbReference type="PROSITE" id="PS51257">
    <property type="entry name" value="PROKAR_LIPOPROTEIN"/>
    <property type="match status" value="1"/>
</dbReference>
<feature type="compositionally biased region" description="Polar residues" evidence="3">
    <location>
        <begin position="182"/>
        <end position="199"/>
    </location>
</feature>
<dbReference type="Gene3D" id="3.80.10.10">
    <property type="entry name" value="Ribonuclease Inhibitor"/>
    <property type="match status" value="2"/>
</dbReference>
<dbReference type="PANTHER" id="PTHR46652">
    <property type="entry name" value="LEUCINE-RICH REPEAT AND IQ DOMAIN-CONTAINING PROTEIN 1-RELATED"/>
    <property type="match status" value="1"/>
</dbReference>
<evidence type="ECO:0000256" key="1">
    <source>
        <dbReference type="ARBA" id="ARBA00022614"/>
    </source>
</evidence>
<evidence type="ECO:0000313" key="6">
    <source>
        <dbReference type="Proteomes" id="UP000721045"/>
    </source>
</evidence>
<dbReference type="InterPro" id="IPR037228">
    <property type="entry name" value="PhtA_dom_sf"/>
</dbReference>
<dbReference type="SUPFAM" id="SSF142887">
    <property type="entry name" value="PhtA domain-like"/>
    <property type="match status" value="3"/>
</dbReference>
<feature type="signal peptide" evidence="4">
    <location>
        <begin position="1"/>
        <end position="22"/>
    </location>
</feature>
<feature type="compositionally biased region" description="Basic and acidic residues" evidence="3">
    <location>
        <begin position="800"/>
        <end position="820"/>
    </location>
</feature>
<dbReference type="Proteomes" id="UP000721045">
    <property type="component" value="Unassembled WGS sequence"/>
</dbReference>
<evidence type="ECO:0000256" key="3">
    <source>
        <dbReference type="SAM" id="MobiDB-lite"/>
    </source>
</evidence>
<feature type="region of interest" description="Disordered" evidence="3">
    <location>
        <begin position="26"/>
        <end position="65"/>
    </location>
</feature>
<feature type="compositionally biased region" description="Basic and acidic residues" evidence="3">
    <location>
        <begin position="726"/>
        <end position="754"/>
    </location>
</feature>
<protein>
    <submittedName>
        <fullName evidence="5">Pneumococcal-type histidine triad protein</fullName>
    </submittedName>
</protein>
<gene>
    <name evidence="5" type="ORF">HXO88_04990</name>
</gene>
<dbReference type="SUPFAM" id="SSF52058">
    <property type="entry name" value="L domain-like"/>
    <property type="match status" value="1"/>
</dbReference>
<evidence type="ECO:0000256" key="2">
    <source>
        <dbReference type="ARBA" id="ARBA00022737"/>
    </source>
</evidence>
<proteinExistence type="predicted"/>
<keyword evidence="2" id="KW-0677">Repeat</keyword>
<dbReference type="InterPro" id="IPR023832">
    <property type="entry name" value="His_triad_protein"/>
</dbReference>
<dbReference type="EMBL" id="JABZYP010000015">
    <property type="protein sequence ID" value="MBF1713077.1"/>
    <property type="molecule type" value="Genomic_DNA"/>
</dbReference>
<dbReference type="InterPro" id="IPR001611">
    <property type="entry name" value="Leu-rich_rpt"/>
</dbReference>
<feature type="compositionally biased region" description="Basic and acidic residues" evidence="3">
    <location>
        <begin position="763"/>
        <end position="772"/>
    </location>
</feature>
<dbReference type="SMART" id="SM00365">
    <property type="entry name" value="LRR_SD22"/>
    <property type="match status" value="6"/>
</dbReference>
<reference evidence="5" key="1">
    <citation type="submission" date="2020-04" db="EMBL/GenBank/DDBJ databases">
        <title>Deep metagenomics examines the oral microbiome during advanced dental caries in children, revealing novel taxa and co-occurrences with host molecules.</title>
        <authorList>
            <person name="Baker J.L."/>
            <person name="Morton J.T."/>
            <person name="Dinis M."/>
            <person name="Alvarez R."/>
            <person name="Tran N.C."/>
            <person name="Knight R."/>
            <person name="Edlund A."/>
        </authorList>
    </citation>
    <scope>NUCLEOTIDE SEQUENCE</scope>
    <source>
        <strain evidence="5">JCVI_23_bin.22</strain>
    </source>
</reference>
<name>A0A930WFT1_STRIT</name>
<dbReference type="InterPro" id="IPR050836">
    <property type="entry name" value="SDS22/Internalin_LRR"/>
</dbReference>
<feature type="compositionally biased region" description="Basic residues" evidence="3">
    <location>
        <begin position="40"/>
        <end position="52"/>
    </location>
</feature>
<dbReference type="Pfam" id="PF13516">
    <property type="entry name" value="LRR_6"/>
    <property type="match status" value="2"/>
</dbReference>